<gene>
    <name evidence="1" type="ORF">EVAR_84497_1</name>
</gene>
<organism evidence="1 2">
    <name type="scientific">Eumeta variegata</name>
    <name type="common">Bagworm moth</name>
    <name type="synonym">Eumeta japonica</name>
    <dbReference type="NCBI Taxonomy" id="151549"/>
    <lineage>
        <taxon>Eukaryota</taxon>
        <taxon>Metazoa</taxon>
        <taxon>Ecdysozoa</taxon>
        <taxon>Arthropoda</taxon>
        <taxon>Hexapoda</taxon>
        <taxon>Insecta</taxon>
        <taxon>Pterygota</taxon>
        <taxon>Neoptera</taxon>
        <taxon>Endopterygota</taxon>
        <taxon>Lepidoptera</taxon>
        <taxon>Glossata</taxon>
        <taxon>Ditrysia</taxon>
        <taxon>Tineoidea</taxon>
        <taxon>Psychidae</taxon>
        <taxon>Oiketicinae</taxon>
        <taxon>Eumeta</taxon>
    </lineage>
</organism>
<accession>A0A4C1UHZ1</accession>
<dbReference type="Proteomes" id="UP000299102">
    <property type="component" value="Unassembled WGS sequence"/>
</dbReference>
<sequence>MALDYSAPSSEEITLEERFLLQQTDGLGKLSRFELEFVCGSFTSLFLRVQMRNEGLMLPHAQASSRRGYDLDGLVVIAPFRGSKLENYRASWRSRGVVSGCTDIILDRHGRLWE</sequence>
<protein>
    <submittedName>
        <fullName evidence="1">Uncharacterized protein</fullName>
    </submittedName>
</protein>
<comment type="caution">
    <text evidence="1">The sequence shown here is derived from an EMBL/GenBank/DDBJ whole genome shotgun (WGS) entry which is preliminary data.</text>
</comment>
<proteinExistence type="predicted"/>
<keyword evidence="2" id="KW-1185">Reference proteome</keyword>
<dbReference type="EMBL" id="BGZK01000174">
    <property type="protein sequence ID" value="GBP25939.1"/>
    <property type="molecule type" value="Genomic_DNA"/>
</dbReference>
<name>A0A4C1UHZ1_EUMVA</name>
<evidence type="ECO:0000313" key="1">
    <source>
        <dbReference type="EMBL" id="GBP25939.1"/>
    </source>
</evidence>
<reference evidence="1 2" key="1">
    <citation type="journal article" date="2019" name="Commun. Biol.">
        <title>The bagworm genome reveals a unique fibroin gene that provides high tensile strength.</title>
        <authorList>
            <person name="Kono N."/>
            <person name="Nakamura H."/>
            <person name="Ohtoshi R."/>
            <person name="Tomita M."/>
            <person name="Numata K."/>
            <person name="Arakawa K."/>
        </authorList>
    </citation>
    <scope>NUCLEOTIDE SEQUENCE [LARGE SCALE GENOMIC DNA]</scope>
</reference>
<evidence type="ECO:0000313" key="2">
    <source>
        <dbReference type="Proteomes" id="UP000299102"/>
    </source>
</evidence>
<dbReference type="AlphaFoldDB" id="A0A4C1UHZ1"/>